<protein>
    <submittedName>
        <fullName evidence="2">Uncharacterized protein</fullName>
    </submittedName>
</protein>
<keyword evidence="1" id="KW-0732">Signal</keyword>
<feature type="signal peptide" evidence="1">
    <location>
        <begin position="1"/>
        <end position="30"/>
    </location>
</feature>
<reference evidence="2 3" key="1">
    <citation type="submission" date="2020-08" db="EMBL/GenBank/DDBJ databases">
        <title>Sequencing the genomes of 1000 actinobacteria strains.</title>
        <authorList>
            <person name="Klenk H.-P."/>
        </authorList>
    </citation>
    <scope>NUCLEOTIDE SEQUENCE [LARGE SCALE GENOMIC DNA]</scope>
    <source>
        <strain evidence="2 3">DSM 45886</strain>
    </source>
</reference>
<keyword evidence="3" id="KW-1185">Reference proteome</keyword>
<evidence type="ECO:0000313" key="3">
    <source>
        <dbReference type="Proteomes" id="UP000578819"/>
    </source>
</evidence>
<gene>
    <name evidence="2" type="ORF">FHR38_004230</name>
</gene>
<dbReference type="EMBL" id="JACHJW010000001">
    <property type="protein sequence ID" value="MBB4960497.1"/>
    <property type="molecule type" value="Genomic_DNA"/>
</dbReference>
<evidence type="ECO:0000256" key="1">
    <source>
        <dbReference type="SAM" id="SignalP"/>
    </source>
</evidence>
<name>A0A7W7WRF6_9ACTN</name>
<dbReference type="AlphaFoldDB" id="A0A7W7WRF6"/>
<accession>A0A7W7WRF6</accession>
<proteinExistence type="predicted"/>
<feature type="chain" id="PRO_5031484687" evidence="1">
    <location>
        <begin position="31"/>
        <end position="136"/>
    </location>
</feature>
<organism evidence="2 3">
    <name type="scientific">Micromonospora polyrhachis</name>
    <dbReference type="NCBI Taxonomy" id="1282883"/>
    <lineage>
        <taxon>Bacteria</taxon>
        <taxon>Bacillati</taxon>
        <taxon>Actinomycetota</taxon>
        <taxon>Actinomycetes</taxon>
        <taxon>Micromonosporales</taxon>
        <taxon>Micromonosporaceae</taxon>
        <taxon>Micromonospora</taxon>
    </lineage>
</organism>
<dbReference type="RefSeq" id="WP_184536265.1">
    <property type="nucleotide sequence ID" value="NZ_JACHJW010000001.1"/>
</dbReference>
<sequence>MKIRRYLMSLATGLAVLVGGIVVAPAPAQAAVKWDLTGSYSDMAGSWAYGSWWWSGGRFYVEVNVKDTVADGEAAGMCLRAEYSDGGSRKERVHNSGGKGTTKTVTYNFADNVSEIYGGEYVGGATTGCLAVGIIY</sequence>
<dbReference type="Proteomes" id="UP000578819">
    <property type="component" value="Unassembled WGS sequence"/>
</dbReference>
<evidence type="ECO:0000313" key="2">
    <source>
        <dbReference type="EMBL" id="MBB4960497.1"/>
    </source>
</evidence>
<comment type="caution">
    <text evidence="2">The sequence shown here is derived from an EMBL/GenBank/DDBJ whole genome shotgun (WGS) entry which is preliminary data.</text>
</comment>